<dbReference type="Gene3D" id="3.30.70.270">
    <property type="match status" value="1"/>
</dbReference>
<proteinExistence type="predicted"/>
<dbReference type="STRING" id="49186.SAMN05421647_102480"/>
<keyword evidence="2" id="KW-0472">Membrane</keyword>
<dbReference type="AlphaFoldDB" id="A0A1N6QFY5"/>
<dbReference type="InterPro" id="IPR000160">
    <property type="entry name" value="GGDEF_dom"/>
</dbReference>
<dbReference type="Gene3D" id="6.10.340.10">
    <property type="match status" value="1"/>
</dbReference>
<evidence type="ECO:0000256" key="1">
    <source>
        <dbReference type="ARBA" id="ARBA00001946"/>
    </source>
</evidence>
<dbReference type="SUPFAM" id="SSF55073">
    <property type="entry name" value="Nucleotide cyclase"/>
    <property type="match status" value="1"/>
</dbReference>
<dbReference type="SMART" id="SM00304">
    <property type="entry name" value="HAMP"/>
    <property type="match status" value="1"/>
</dbReference>
<dbReference type="InterPro" id="IPR003660">
    <property type="entry name" value="HAMP_dom"/>
</dbReference>
<feature type="domain" description="HAMP" evidence="3">
    <location>
        <begin position="165"/>
        <end position="217"/>
    </location>
</feature>
<keyword evidence="2" id="KW-1133">Transmembrane helix</keyword>
<dbReference type="PROSITE" id="PS50887">
    <property type="entry name" value="GGDEF"/>
    <property type="match status" value="1"/>
</dbReference>
<evidence type="ECO:0000259" key="3">
    <source>
        <dbReference type="PROSITE" id="PS50885"/>
    </source>
</evidence>
<evidence type="ECO:0000256" key="2">
    <source>
        <dbReference type="SAM" id="Phobius"/>
    </source>
</evidence>
<evidence type="ECO:0000313" key="5">
    <source>
        <dbReference type="EMBL" id="SIQ15514.1"/>
    </source>
</evidence>
<sequence>MGLRARFIYLLLGLAAGFLLYVHWVVLPPVSDQTLQIARKAHQDRLELAAEAILPPLLESDLANVYTLLNAIKHDSPDWLQVVLVNAEGQRLYPLTQPEGLADRDEIIQLSAKVGFLDPAVAELQVVVDMAPVLGVVRSQQISLQIALLIVLALMLLAVWFQVEMVIRRPLAQMIQAAHKLMHGHFGTHLPDQAAGEIGELSQTFSDMRSAIERHHIDMQDELKNRQHEASLLKMEKQQAEFEAKHDPLTGIINRREFERRLAISLDEAQQGPGAEHVLMFIDLDHFKVVNDTCGHAAGDELLKAIAGVMRGRIREADELARLGGDEFAILLRDCALNAGCKVAEGICEAVHAFQFRWGNREFRVGASIGVVPVSGQAAGLKDLLCQADTACYQAKHLGRGRVSLHGSGYSSSG</sequence>
<dbReference type="SUPFAM" id="SSF158472">
    <property type="entry name" value="HAMP domain-like"/>
    <property type="match status" value="1"/>
</dbReference>
<dbReference type="InterPro" id="IPR052163">
    <property type="entry name" value="DGC-Regulatory_Protein"/>
</dbReference>
<dbReference type="FunFam" id="3.30.70.270:FF:000001">
    <property type="entry name" value="Diguanylate cyclase domain protein"/>
    <property type="match status" value="1"/>
</dbReference>
<dbReference type="Pfam" id="PF00672">
    <property type="entry name" value="HAMP"/>
    <property type="match status" value="1"/>
</dbReference>
<dbReference type="Pfam" id="PF00990">
    <property type="entry name" value="GGDEF"/>
    <property type="match status" value="1"/>
</dbReference>
<keyword evidence="2" id="KW-0812">Transmembrane</keyword>
<organism evidence="5 6">
    <name type="scientific">Marinobacterium stanieri</name>
    <dbReference type="NCBI Taxonomy" id="49186"/>
    <lineage>
        <taxon>Bacteria</taxon>
        <taxon>Pseudomonadati</taxon>
        <taxon>Pseudomonadota</taxon>
        <taxon>Gammaproteobacteria</taxon>
        <taxon>Oceanospirillales</taxon>
        <taxon>Oceanospirillaceae</taxon>
        <taxon>Marinobacterium</taxon>
    </lineage>
</organism>
<name>A0A1N6QFY5_9GAMM</name>
<feature type="transmembrane region" description="Helical" evidence="2">
    <location>
        <begin position="7"/>
        <end position="26"/>
    </location>
</feature>
<gene>
    <name evidence="5" type="ORF">SAMN05421647_102480</name>
</gene>
<keyword evidence="6" id="KW-1185">Reference proteome</keyword>
<dbReference type="GO" id="GO:0003824">
    <property type="term" value="F:catalytic activity"/>
    <property type="evidence" value="ECO:0007669"/>
    <property type="project" value="UniProtKB-ARBA"/>
</dbReference>
<accession>A0A1N6QFY5</accession>
<dbReference type="PROSITE" id="PS50885">
    <property type="entry name" value="HAMP"/>
    <property type="match status" value="1"/>
</dbReference>
<dbReference type="RefSeq" id="WP_076461971.1">
    <property type="nucleotide sequence ID" value="NZ_FTMN01000002.1"/>
</dbReference>
<comment type="cofactor">
    <cofactor evidence="1">
        <name>Mg(2+)</name>
        <dbReference type="ChEBI" id="CHEBI:18420"/>
    </cofactor>
</comment>
<dbReference type="CDD" id="cd06225">
    <property type="entry name" value="HAMP"/>
    <property type="match status" value="1"/>
</dbReference>
<protein>
    <submittedName>
        <fullName evidence="5">Diguanylate cyclase (GGDEF) domain-containing protein</fullName>
    </submittedName>
</protein>
<evidence type="ECO:0000259" key="4">
    <source>
        <dbReference type="PROSITE" id="PS50887"/>
    </source>
</evidence>
<dbReference type="NCBIfam" id="TIGR00254">
    <property type="entry name" value="GGDEF"/>
    <property type="match status" value="1"/>
</dbReference>
<dbReference type="CDD" id="cd01949">
    <property type="entry name" value="GGDEF"/>
    <property type="match status" value="1"/>
</dbReference>
<dbReference type="EMBL" id="FTMN01000002">
    <property type="protein sequence ID" value="SIQ15514.1"/>
    <property type="molecule type" value="Genomic_DNA"/>
</dbReference>
<dbReference type="InterPro" id="IPR043128">
    <property type="entry name" value="Rev_trsase/Diguanyl_cyclase"/>
</dbReference>
<reference evidence="5 6" key="1">
    <citation type="submission" date="2017-01" db="EMBL/GenBank/DDBJ databases">
        <authorList>
            <person name="Mah S.A."/>
            <person name="Swanson W.J."/>
            <person name="Moy G.W."/>
            <person name="Vacquier V.D."/>
        </authorList>
    </citation>
    <scope>NUCLEOTIDE SEQUENCE [LARGE SCALE GENOMIC DNA]</scope>
    <source>
        <strain evidence="5 6">DSM 7027</strain>
    </source>
</reference>
<dbReference type="InterPro" id="IPR029787">
    <property type="entry name" value="Nucleotide_cyclase"/>
</dbReference>
<dbReference type="PANTHER" id="PTHR46663">
    <property type="entry name" value="DIGUANYLATE CYCLASE DGCT-RELATED"/>
    <property type="match status" value="1"/>
</dbReference>
<dbReference type="Proteomes" id="UP000186895">
    <property type="component" value="Unassembled WGS sequence"/>
</dbReference>
<dbReference type="GO" id="GO:0016020">
    <property type="term" value="C:membrane"/>
    <property type="evidence" value="ECO:0007669"/>
    <property type="project" value="InterPro"/>
</dbReference>
<evidence type="ECO:0000313" key="6">
    <source>
        <dbReference type="Proteomes" id="UP000186895"/>
    </source>
</evidence>
<dbReference type="PANTHER" id="PTHR46663:SF4">
    <property type="entry name" value="DIGUANYLATE CYCLASE DGCT-RELATED"/>
    <property type="match status" value="1"/>
</dbReference>
<dbReference type="eggNOG" id="COG5001">
    <property type="taxonomic scope" value="Bacteria"/>
</dbReference>
<dbReference type="GO" id="GO:0007165">
    <property type="term" value="P:signal transduction"/>
    <property type="evidence" value="ECO:0007669"/>
    <property type="project" value="InterPro"/>
</dbReference>
<feature type="domain" description="GGDEF" evidence="4">
    <location>
        <begin position="275"/>
        <end position="408"/>
    </location>
</feature>
<dbReference type="SMART" id="SM00267">
    <property type="entry name" value="GGDEF"/>
    <property type="match status" value="1"/>
</dbReference>
<feature type="transmembrane region" description="Helical" evidence="2">
    <location>
        <begin position="142"/>
        <end position="161"/>
    </location>
</feature>